<accession>A0A914X3J9</accession>
<organism evidence="2 3">
    <name type="scientific">Plectus sambesii</name>
    <dbReference type="NCBI Taxonomy" id="2011161"/>
    <lineage>
        <taxon>Eukaryota</taxon>
        <taxon>Metazoa</taxon>
        <taxon>Ecdysozoa</taxon>
        <taxon>Nematoda</taxon>
        <taxon>Chromadorea</taxon>
        <taxon>Plectida</taxon>
        <taxon>Plectina</taxon>
        <taxon>Plectoidea</taxon>
        <taxon>Plectidae</taxon>
        <taxon>Plectus</taxon>
    </lineage>
</organism>
<evidence type="ECO:0000313" key="3">
    <source>
        <dbReference type="WBParaSite" id="PSAMB.scaffold650size51652.g7705.t1"/>
    </source>
</evidence>
<dbReference type="AlphaFoldDB" id="A0A914X3J9"/>
<sequence>MMRRVRAPGDRNDRSEGRTAEKQRYGGQMRAPSGGSSRRAVRPATDNPLHGSGPVTWWRLLNRASRCTQRSGPSVNCRLLAQRRAAPASVRLLHP</sequence>
<feature type="compositionally biased region" description="Basic and acidic residues" evidence="1">
    <location>
        <begin position="7"/>
        <end position="24"/>
    </location>
</feature>
<protein>
    <submittedName>
        <fullName evidence="3">Uncharacterized protein</fullName>
    </submittedName>
</protein>
<keyword evidence="2" id="KW-1185">Reference proteome</keyword>
<reference evidence="3" key="1">
    <citation type="submission" date="2022-11" db="UniProtKB">
        <authorList>
            <consortium name="WormBaseParasite"/>
        </authorList>
    </citation>
    <scope>IDENTIFICATION</scope>
</reference>
<evidence type="ECO:0000256" key="1">
    <source>
        <dbReference type="SAM" id="MobiDB-lite"/>
    </source>
</evidence>
<proteinExistence type="predicted"/>
<feature type="region of interest" description="Disordered" evidence="1">
    <location>
        <begin position="1"/>
        <end position="54"/>
    </location>
</feature>
<name>A0A914X3J9_9BILA</name>
<dbReference type="Proteomes" id="UP000887566">
    <property type="component" value="Unplaced"/>
</dbReference>
<dbReference type="WBParaSite" id="PSAMB.scaffold650size51652.g7705.t1">
    <property type="protein sequence ID" value="PSAMB.scaffold650size51652.g7705.t1"/>
    <property type="gene ID" value="PSAMB.scaffold650size51652.g7705"/>
</dbReference>
<evidence type="ECO:0000313" key="2">
    <source>
        <dbReference type="Proteomes" id="UP000887566"/>
    </source>
</evidence>